<sequence>MQHLEENKQLIMAILENQNLGKSAECASYQNQLQQNLMYLAKIADAQPEAPKIPNQMPSYSSDQQEHYKHPSQTAMSQQECFLASKFPLSLNDHHQLPDVQQQQFIPGQIGMRSGASTSTGRYQGPRSSFMNVQGSEQDNL</sequence>
<reference evidence="2" key="1">
    <citation type="journal article" date="2023" name="G3 (Bethesda)">
        <title>Genome assembly and association tests identify interacting loci associated with vigor, precocity, and sex in interspecific pistachio rootstocks.</title>
        <authorList>
            <person name="Palmer W."/>
            <person name="Jacygrad E."/>
            <person name="Sagayaradj S."/>
            <person name="Cavanaugh K."/>
            <person name="Han R."/>
            <person name="Bertier L."/>
            <person name="Beede B."/>
            <person name="Kafkas S."/>
            <person name="Golino D."/>
            <person name="Preece J."/>
            <person name="Michelmore R."/>
        </authorList>
    </citation>
    <scope>NUCLEOTIDE SEQUENCE [LARGE SCALE GENOMIC DNA]</scope>
</reference>
<keyword evidence="2" id="KW-1185">Reference proteome</keyword>
<accession>A0ACC1BVQ7</accession>
<name>A0ACC1BVQ7_9ROSI</name>
<gene>
    <name evidence="1" type="ORF">Patl1_05565</name>
</gene>
<dbReference type="EMBL" id="CM047899">
    <property type="protein sequence ID" value="KAJ0103051.1"/>
    <property type="molecule type" value="Genomic_DNA"/>
</dbReference>
<evidence type="ECO:0000313" key="2">
    <source>
        <dbReference type="Proteomes" id="UP001164250"/>
    </source>
</evidence>
<proteinExistence type="predicted"/>
<organism evidence="1 2">
    <name type="scientific">Pistacia atlantica</name>
    <dbReference type="NCBI Taxonomy" id="434234"/>
    <lineage>
        <taxon>Eukaryota</taxon>
        <taxon>Viridiplantae</taxon>
        <taxon>Streptophyta</taxon>
        <taxon>Embryophyta</taxon>
        <taxon>Tracheophyta</taxon>
        <taxon>Spermatophyta</taxon>
        <taxon>Magnoliopsida</taxon>
        <taxon>eudicotyledons</taxon>
        <taxon>Gunneridae</taxon>
        <taxon>Pentapetalae</taxon>
        <taxon>rosids</taxon>
        <taxon>malvids</taxon>
        <taxon>Sapindales</taxon>
        <taxon>Anacardiaceae</taxon>
        <taxon>Pistacia</taxon>
    </lineage>
</organism>
<dbReference type="Proteomes" id="UP001164250">
    <property type="component" value="Chromosome 3"/>
</dbReference>
<protein>
    <submittedName>
        <fullName evidence="1">Uncharacterized protein</fullName>
    </submittedName>
</protein>
<evidence type="ECO:0000313" key="1">
    <source>
        <dbReference type="EMBL" id="KAJ0103051.1"/>
    </source>
</evidence>
<comment type="caution">
    <text evidence="1">The sequence shown here is derived from an EMBL/GenBank/DDBJ whole genome shotgun (WGS) entry which is preliminary data.</text>
</comment>